<dbReference type="GO" id="GO:0030246">
    <property type="term" value="F:carbohydrate binding"/>
    <property type="evidence" value="ECO:0007669"/>
    <property type="project" value="TreeGrafter"/>
</dbReference>
<evidence type="ECO:0000256" key="2">
    <source>
        <dbReference type="ARBA" id="ARBA00007639"/>
    </source>
</evidence>
<dbReference type="RefSeq" id="WP_145353216.1">
    <property type="nucleotide sequence ID" value="NZ_CP036262.1"/>
</dbReference>
<dbReference type="OrthoDB" id="569491at2"/>
<dbReference type="GO" id="GO:0030288">
    <property type="term" value="C:outer membrane-bounded periplasmic space"/>
    <property type="evidence" value="ECO:0007669"/>
    <property type="project" value="TreeGrafter"/>
</dbReference>
<reference evidence="4 5" key="1">
    <citation type="submission" date="2019-02" db="EMBL/GenBank/DDBJ databases">
        <title>Deep-cultivation of Planctomycetes and their phenomic and genomic characterization uncovers novel biology.</title>
        <authorList>
            <person name="Wiegand S."/>
            <person name="Jogler M."/>
            <person name="Boedeker C."/>
            <person name="Pinto D."/>
            <person name="Vollmers J."/>
            <person name="Rivas-Marin E."/>
            <person name="Kohn T."/>
            <person name="Peeters S.H."/>
            <person name="Heuer A."/>
            <person name="Rast P."/>
            <person name="Oberbeckmann S."/>
            <person name="Bunk B."/>
            <person name="Jeske O."/>
            <person name="Meyerdierks A."/>
            <person name="Storesund J.E."/>
            <person name="Kallscheuer N."/>
            <person name="Luecker S."/>
            <person name="Lage O.M."/>
            <person name="Pohl T."/>
            <person name="Merkel B.J."/>
            <person name="Hornburger P."/>
            <person name="Mueller R.-W."/>
            <person name="Bruemmer F."/>
            <person name="Labrenz M."/>
            <person name="Spormann A.M."/>
            <person name="Op den Camp H."/>
            <person name="Overmann J."/>
            <person name="Amann R."/>
            <person name="Jetten M.S.M."/>
            <person name="Mascher T."/>
            <person name="Medema M.H."/>
            <person name="Devos D.P."/>
            <person name="Kaster A.-K."/>
            <person name="Ovreas L."/>
            <person name="Rohde M."/>
            <person name="Galperin M.Y."/>
            <person name="Jogler C."/>
        </authorList>
    </citation>
    <scope>NUCLEOTIDE SEQUENCE [LARGE SCALE GENOMIC DNA]</scope>
    <source>
        <strain evidence="4 5">FF011L</strain>
    </source>
</reference>
<organism evidence="4 5">
    <name type="scientific">Roseimaritima multifibrata</name>
    <dbReference type="NCBI Taxonomy" id="1930274"/>
    <lineage>
        <taxon>Bacteria</taxon>
        <taxon>Pseudomonadati</taxon>
        <taxon>Planctomycetota</taxon>
        <taxon>Planctomycetia</taxon>
        <taxon>Pirellulales</taxon>
        <taxon>Pirellulaceae</taxon>
        <taxon>Roseimaritima</taxon>
    </lineage>
</organism>
<gene>
    <name evidence="4" type="primary">rbsB_3</name>
    <name evidence="4" type="ORF">FF011L_40070</name>
</gene>
<dbReference type="SUPFAM" id="SSF53822">
    <property type="entry name" value="Periplasmic binding protein-like I"/>
    <property type="match status" value="2"/>
</dbReference>
<dbReference type="InterPro" id="IPR050555">
    <property type="entry name" value="Bact_Solute-Bind_Prot2"/>
</dbReference>
<keyword evidence="5" id="KW-1185">Reference proteome</keyword>
<sequence length="369" mass="39579">MPFERFHVSFSIAVLSLVCLLGCDSSPRPGANATRVGENGGTASGQSSDRFPLTAGKYTILDILTDRQDNSLAKGNVESTLLAHSDVSCLVGLWSANTPAILAALENSDQLNKITVVGFDDHPNTLKGISDGHVYGTIVQQQYAFAFRSIEFLTAIASGGTVPVPESKRIFIPFKEITADNVDEFGAEVDAMNAGNGPILEPLATMGDKQEGISVAFITNGTDPFWILAHRGCDKAAEHFGVNVEFQAPSVSTPEEQKRLLESNVVKKLDGIAISPIDPANQTQMINEACAAMPLICHDSDAPESDRRFYLGTSNYMAGRAAGKMIKRAVPDGGKVMMFVGLMEVLNAQERSQGIIDELSDAPIPKIYQ</sequence>
<dbReference type="Pfam" id="PF13407">
    <property type="entry name" value="Peripla_BP_4"/>
    <property type="match status" value="2"/>
</dbReference>
<evidence type="ECO:0000313" key="5">
    <source>
        <dbReference type="Proteomes" id="UP000320672"/>
    </source>
</evidence>
<feature type="domain" description="Periplasmic binding protein" evidence="3">
    <location>
        <begin position="57"/>
        <end position="159"/>
    </location>
</feature>
<dbReference type="AlphaFoldDB" id="A0A517MK24"/>
<feature type="domain" description="Periplasmic binding protein" evidence="3">
    <location>
        <begin position="219"/>
        <end position="366"/>
    </location>
</feature>
<comment type="similarity">
    <text evidence="2">Belongs to the bacterial solute-binding protein 2 family.</text>
</comment>
<protein>
    <submittedName>
        <fullName evidence="4">D-ribose-binding periplasmic protein</fullName>
    </submittedName>
</protein>
<dbReference type="InterPro" id="IPR025997">
    <property type="entry name" value="SBP_2_dom"/>
</dbReference>
<name>A0A517MK24_9BACT</name>
<proteinExistence type="inferred from homology"/>
<dbReference type="PANTHER" id="PTHR30036:SF7">
    <property type="entry name" value="ABC TRANSPORTER PERIPLASMIC-BINDING PROTEIN YPHF"/>
    <property type="match status" value="1"/>
</dbReference>
<accession>A0A517MK24</accession>
<dbReference type="EMBL" id="CP036262">
    <property type="protein sequence ID" value="QDS95214.1"/>
    <property type="molecule type" value="Genomic_DNA"/>
</dbReference>
<evidence type="ECO:0000313" key="4">
    <source>
        <dbReference type="EMBL" id="QDS95214.1"/>
    </source>
</evidence>
<dbReference type="PANTHER" id="PTHR30036">
    <property type="entry name" value="D-XYLOSE-BINDING PERIPLASMIC PROTEIN"/>
    <property type="match status" value="1"/>
</dbReference>
<dbReference type="Gene3D" id="3.40.50.2300">
    <property type="match status" value="3"/>
</dbReference>
<dbReference type="InterPro" id="IPR028082">
    <property type="entry name" value="Peripla_BP_I"/>
</dbReference>
<comment type="subcellular location">
    <subcellularLocation>
        <location evidence="1">Cell envelope</location>
    </subcellularLocation>
</comment>
<evidence type="ECO:0000259" key="3">
    <source>
        <dbReference type="Pfam" id="PF13407"/>
    </source>
</evidence>
<dbReference type="KEGG" id="rml:FF011L_40070"/>
<dbReference type="Proteomes" id="UP000320672">
    <property type="component" value="Chromosome"/>
</dbReference>
<evidence type="ECO:0000256" key="1">
    <source>
        <dbReference type="ARBA" id="ARBA00004196"/>
    </source>
</evidence>